<keyword evidence="4 9" id="KW-0812">Transmembrane</keyword>
<dbReference type="PANTHER" id="PTHR24221">
    <property type="entry name" value="ATP-BINDING CASSETTE SUB-FAMILY B"/>
    <property type="match status" value="1"/>
</dbReference>
<evidence type="ECO:0000313" key="13">
    <source>
        <dbReference type="Proteomes" id="UP000246278"/>
    </source>
</evidence>
<dbReference type="NCBIfam" id="TIGR02857">
    <property type="entry name" value="CydD"/>
    <property type="match status" value="1"/>
</dbReference>
<evidence type="ECO:0000256" key="5">
    <source>
        <dbReference type="ARBA" id="ARBA00022741"/>
    </source>
</evidence>
<dbReference type="PROSITE" id="PS50929">
    <property type="entry name" value="ABC_TM1F"/>
    <property type="match status" value="1"/>
</dbReference>
<keyword evidence="2" id="KW-0813">Transport</keyword>
<evidence type="ECO:0000256" key="1">
    <source>
        <dbReference type="ARBA" id="ARBA00004651"/>
    </source>
</evidence>
<dbReference type="Gene3D" id="1.20.1560.10">
    <property type="entry name" value="ABC transporter type 1, transmembrane domain"/>
    <property type="match status" value="1"/>
</dbReference>
<keyword evidence="6" id="KW-0067">ATP-binding</keyword>
<dbReference type="Proteomes" id="UP000246278">
    <property type="component" value="Unassembled WGS sequence"/>
</dbReference>
<dbReference type="InterPro" id="IPR014216">
    <property type="entry name" value="ABC_transptr_CydD"/>
</dbReference>
<evidence type="ECO:0000256" key="8">
    <source>
        <dbReference type="ARBA" id="ARBA00023136"/>
    </source>
</evidence>
<name>A0A317T6S6_9CHLB</name>
<dbReference type="GO" id="GO:0005886">
    <property type="term" value="C:plasma membrane"/>
    <property type="evidence" value="ECO:0007669"/>
    <property type="project" value="UniProtKB-SubCell"/>
</dbReference>
<evidence type="ECO:0000256" key="9">
    <source>
        <dbReference type="SAM" id="Phobius"/>
    </source>
</evidence>
<feature type="transmembrane region" description="Helical" evidence="9">
    <location>
        <begin position="21"/>
        <end position="47"/>
    </location>
</feature>
<dbReference type="GO" id="GO:0005524">
    <property type="term" value="F:ATP binding"/>
    <property type="evidence" value="ECO:0007669"/>
    <property type="project" value="UniProtKB-KW"/>
</dbReference>
<sequence length="580" mass="63159">MNLDRRLLLLVKQYPFPFIASVVFGVLGGAFLIGQAAILSSVISAVFLENAELTNILSLLGLFGIISVCRAVFSWASQSEANRGTLKIKKLLHKRLLLKISDLGPPYTGSTGSGQLSAKLLRGVEALDPYFSQYIPQIALSLLIPLFIIFAVFPADMLTALILLVTAPLIPVFMVLIGKAAQKATEKQWQALSRMSGNFLDVLQGLTTLKLFGRSKERVRSISEISESFRHSTMKVLKVAFLSSLALELVSTISTAIIAVEIGLRLLTGSIAFKPAFFILLLTPDFYLPLRQLGTKFHAGMEGASAAKDIFNVLEKKGFQKTSAATPSSLPDISKEPIIFEKVFFSYTGDSSYTLKNVSCRIAPDGVTAVTGPSGAGKTTFINMLLRFIDPQKGRITLGTADLQKIGRDEWQKMISWVPQHPYIFNTSLRENLLLANKDASEQELMQAIEYSCLGSFISSLPKGLDTPVGEQGAGISGGEAQRLSFARAFLKNAPILILDEPTSHTDPGLEKQLLASMNQLVEGKTTILIAHRLSTVENADQILVFDKGSIIQSGTHSSLLQEEGFYKSALQVFEEDSTS</sequence>
<evidence type="ECO:0000256" key="3">
    <source>
        <dbReference type="ARBA" id="ARBA00022475"/>
    </source>
</evidence>
<dbReference type="GO" id="GO:0140359">
    <property type="term" value="F:ABC-type transporter activity"/>
    <property type="evidence" value="ECO:0007669"/>
    <property type="project" value="InterPro"/>
</dbReference>
<dbReference type="CDD" id="cd18584">
    <property type="entry name" value="ABC_6TM_AarD_CydD"/>
    <property type="match status" value="1"/>
</dbReference>
<dbReference type="PANTHER" id="PTHR24221:SF590">
    <property type="entry name" value="COMPONENT LINKED WITH THE ASSEMBLY OF CYTOCHROME' TRANSPORT TRANSMEMBRANE ATP-BINDING PROTEIN ABC TRANSPORTER CYDD-RELATED"/>
    <property type="match status" value="1"/>
</dbReference>
<dbReference type="PROSITE" id="PS50893">
    <property type="entry name" value="ABC_TRANSPORTER_2"/>
    <property type="match status" value="1"/>
</dbReference>
<dbReference type="EMBL" id="PDNZ01000007">
    <property type="protein sequence ID" value="PWW81447.1"/>
    <property type="molecule type" value="Genomic_DNA"/>
</dbReference>
<dbReference type="SUPFAM" id="SSF90123">
    <property type="entry name" value="ABC transporter transmembrane region"/>
    <property type="match status" value="1"/>
</dbReference>
<dbReference type="OrthoDB" id="593815at2"/>
<feature type="transmembrane region" description="Helical" evidence="9">
    <location>
        <begin position="53"/>
        <end position="73"/>
    </location>
</feature>
<accession>A0A317T6S6</accession>
<dbReference type="InterPro" id="IPR036640">
    <property type="entry name" value="ABC1_TM_sf"/>
</dbReference>
<dbReference type="GO" id="GO:0016887">
    <property type="term" value="F:ATP hydrolysis activity"/>
    <property type="evidence" value="ECO:0007669"/>
    <property type="project" value="InterPro"/>
</dbReference>
<feature type="domain" description="ABC transporter" evidence="10">
    <location>
        <begin position="338"/>
        <end position="573"/>
    </location>
</feature>
<feature type="transmembrane region" description="Helical" evidence="9">
    <location>
        <begin position="134"/>
        <end position="153"/>
    </location>
</feature>
<gene>
    <name evidence="12" type="primary">cydD</name>
    <name evidence="12" type="ORF">CR164_10465</name>
</gene>
<keyword evidence="13" id="KW-1185">Reference proteome</keyword>
<keyword evidence="5" id="KW-0547">Nucleotide-binding</keyword>
<feature type="transmembrane region" description="Helical" evidence="9">
    <location>
        <begin position="239"/>
        <end position="260"/>
    </location>
</feature>
<dbReference type="Pfam" id="PF00664">
    <property type="entry name" value="ABC_membrane"/>
    <property type="match status" value="1"/>
</dbReference>
<comment type="caution">
    <text evidence="12">The sequence shown here is derived from an EMBL/GenBank/DDBJ whole genome shotgun (WGS) entry which is preliminary data.</text>
</comment>
<feature type="transmembrane region" description="Helical" evidence="9">
    <location>
        <begin position="159"/>
        <end position="178"/>
    </location>
</feature>
<keyword evidence="8 9" id="KW-0472">Membrane</keyword>
<feature type="domain" description="ABC transmembrane type-1" evidence="11">
    <location>
        <begin position="19"/>
        <end position="302"/>
    </location>
</feature>
<evidence type="ECO:0000259" key="10">
    <source>
        <dbReference type="PROSITE" id="PS50893"/>
    </source>
</evidence>
<reference evidence="13" key="1">
    <citation type="submission" date="2017-10" db="EMBL/GenBank/DDBJ databases">
        <authorList>
            <person name="Gaisin V.A."/>
            <person name="Rysina M.S."/>
            <person name="Grouzdev D.S."/>
        </authorList>
    </citation>
    <scope>NUCLEOTIDE SEQUENCE [LARGE SCALE GENOMIC DNA]</scope>
    <source>
        <strain evidence="13">V1</strain>
    </source>
</reference>
<dbReference type="RefSeq" id="WP_110023941.1">
    <property type="nucleotide sequence ID" value="NZ_PDNZ01000007.1"/>
</dbReference>
<dbReference type="InterPro" id="IPR017871">
    <property type="entry name" value="ABC_transporter-like_CS"/>
</dbReference>
<keyword evidence="7 9" id="KW-1133">Transmembrane helix</keyword>
<dbReference type="InterPro" id="IPR039421">
    <property type="entry name" value="Type_1_exporter"/>
</dbReference>
<organism evidence="12 13">
    <name type="scientific">Prosthecochloris marina</name>
    <dbReference type="NCBI Taxonomy" id="2017681"/>
    <lineage>
        <taxon>Bacteria</taxon>
        <taxon>Pseudomonadati</taxon>
        <taxon>Chlorobiota</taxon>
        <taxon>Chlorobiia</taxon>
        <taxon>Chlorobiales</taxon>
        <taxon>Chlorobiaceae</taxon>
        <taxon>Prosthecochloris</taxon>
    </lineage>
</organism>
<evidence type="ECO:0000313" key="12">
    <source>
        <dbReference type="EMBL" id="PWW81447.1"/>
    </source>
</evidence>
<dbReference type="InterPro" id="IPR011527">
    <property type="entry name" value="ABC1_TM_dom"/>
</dbReference>
<evidence type="ECO:0000256" key="2">
    <source>
        <dbReference type="ARBA" id="ARBA00022448"/>
    </source>
</evidence>
<dbReference type="SMART" id="SM00382">
    <property type="entry name" value="AAA"/>
    <property type="match status" value="1"/>
</dbReference>
<dbReference type="InterPro" id="IPR003439">
    <property type="entry name" value="ABC_transporter-like_ATP-bd"/>
</dbReference>
<dbReference type="AlphaFoldDB" id="A0A317T6S6"/>
<dbReference type="FunFam" id="3.40.50.300:FF:000221">
    <property type="entry name" value="Multidrug ABC transporter ATP-binding protein"/>
    <property type="match status" value="1"/>
</dbReference>
<dbReference type="Pfam" id="PF00005">
    <property type="entry name" value="ABC_tran"/>
    <property type="match status" value="1"/>
</dbReference>
<evidence type="ECO:0000256" key="6">
    <source>
        <dbReference type="ARBA" id="ARBA00022840"/>
    </source>
</evidence>
<dbReference type="InterPro" id="IPR003593">
    <property type="entry name" value="AAA+_ATPase"/>
</dbReference>
<evidence type="ECO:0000256" key="7">
    <source>
        <dbReference type="ARBA" id="ARBA00022989"/>
    </source>
</evidence>
<dbReference type="InterPro" id="IPR027417">
    <property type="entry name" value="P-loop_NTPase"/>
</dbReference>
<dbReference type="GO" id="GO:0042883">
    <property type="term" value="P:cysteine transport"/>
    <property type="evidence" value="ECO:0007669"/>
    <property type="project" value="InterPro"/>
</dbReference>
<dbReference type="SUPFAM" id="SSF52540">
    <property type="entry name" value="P-loop containing nucleoside triphosphate hydrolases"/>
    <property type="match status" value="1"/>
</dbReference>
<evidence type="ECO:0000256" key="4">
    <source>
        <dbReference type="ARBA" id="ARBA00022692"/>
    </source>
</evidence>
<evidence type="ECO:0000259" key="11">
    <source>
        <dbReference type="PROSITE" id="PS50929"/>
    </source>
</evidence>
<dbReference type="Gene3D" id="3.40.50.300">
    <property type="entry name" value="P-loop containing nucleotide triphosphate hydrolases"/>
    <property type="match status" value="1"/>
</dbReference>
<comment type="subcellular location">
    <subcellularLocation>
        <location evidence="1">Cell membrane</location>
        <topology evidence="1">Multi-pass membrane protein</topology>
    </subcellularLocation>
</comment>
<keyword evidence="3" id="KW-1003">Cell membrane</keyword>
<protein>
    <submittedName>
        <fullName evidence="12">Thiol reductant ABC exporter subunit CydD</fullName>
    </submittedName>
</protein>
<dbReference type="PROSITE" id="PS00211">
    <property type="entry name" value="ABC_TRANSPORTER_1"/>
    <property type="match status" value="1"/>
</dbReference>
<proteinExistence type="predicted"/>